<dbReference type="EMBL" id="LN860413">
    <property type="protein sequence ID" value="CDQ07500.1"/>
    <property type="molecule type" value="Genomic_DNA"/>
</dbReference>
<dbReference type="AlphaFoldDB" id="A0A1I9GA93"/>
<proteinExistence type="predicted"/>
<sequence length="96" mass="9998">SPTLPGGEDLLDTAWTLPASRVAPPETTPAWEALHTFEGWCGGLKENGSTGSGTIRRGALGAGVALLEEFWGISPSRYRIALSIVAEACGEACQRG</sequence>
<name>A0A1I9GA93_BRUMA</name>
<gene>
    <name evidence="1" type="primary">Bm11794</name>
    <name evidence="1" type="ORF">BM_Bm11794</name>
</gene>
<protein>
    <submittedName>
        <fullName evidence="1">Bm11794</fullName>
    </submittedName>
</protein>
<accession>A0A1I9GA93</accession>
<reference evidence="1" key="1">
    <citation type="journal article" date="2007" name="Science">
        <title>Draft genome of the filarial nematode parasite Brugia malayi.</title>
        <authorList>
            <person name="Ghedin E."/>
            <person name="Wang S."/>
            <person name="Spiro D."/>
            <person name="Caler E."/>
            <person name="Zhao Q."/>
            <person name="Crabtree J."/>
            <person name="Allen J.E."/>
            <person name="Delcher A.L."/>
            <person name="Guiliano D.B."/>
            <person name="Miranda-Saavedra D."/>
            <person name="Angiuoli S.V."/>
            <person name="Creasy T."/>
            <person name="Amedeo P."/>
            <person name="Haas B."/>
            <person name="El-Sayed N.M."/>
            <person name="Wortman J.R."/>
            <person name="Feldblyum T."/>
            <person name="Tallon L."/>
            <person name="Schatz M."/>
            <person name="Shumway M."/>
            <person name="Koo H."/>
            <person name="Salzberg S.L."/>
            <person name="Schobel S."/>
            <person name="Pertea M."/>
            <person name="Pop M."/>
            <person name="White O."/>
            <person name="Barton G.J."/>
            <person name="Carlow C.K."/>
            <person name="Crawford M.J."/>
            <person name="Daub J."/>
            <person name="Dimmic M.W."/>
            <person name="Estes C.F."/>
            <person name="Foster J.M."/>
            <person name="Ganatra M."/>
            <person name="Gregory W.F."/>
            <person name="Johnson N.M."/>
            <person name="Jin J."/>
            <person name="Komuniecki R."/>
            <person name="Korf I."/>
            <person name="Kumar S."/>
            <person name="Laney S."/>
            <person name="Li B.W."/>
            <person name="Li W."/>
            <person name="Lindblom T.H."/>
            <person name="Lustigman S."/>
            <person name="Ma D."/>
            <person name="Maina C.V."/>
            <person name="Martin D.M."/>
            <person name="McCarter J.P."/>
            <person name="McReynolds L."/>
            <person name="Mitreva M."/>
            <person name="Nutman T.B."/>
            <person name="Parkinson J."/>
            <person name="Peregrin-Alvarez J.M."/>
            <person name="Poole C."/>
            <person name="Ren Q."/>
            <person name="Saunders L."/>
            <person name="Sluder A.E."/>
            <person name="Smith K."/>
            <person name="Stanke M."/>
            <person name="Unnasch T.R."/>
            <person name="Ware J."/>
            <person name="Wei A.D."/>
            <person name="Weil G."/>
            <person name="Williams D.J."/>
            <person name="Zhang Y."/>
            <person name="Williams S.A."/>
            <person name="Fraser-Liggett C."/>
            <person name="Slatko B."/>
            <person name="Blaxter M.L."/>
            <person name="Scott A.L."/>
        </authorList>
    </citation>
    <scope>NUCLEOTIDE SEQUENCE</scope>
    <source>
        <strain evidence="1">FR3</strain>
    </source>
</reference>
<organism evidence="1">
    <name type="scientific">Brugia malayi</name>
    <name type="common">Filarial nematode worm</name>
    <dbReference type="NCBI Taxonomy" id="6279"/>
    <lineage>
        <taxon>Eukaryota</taxon>
        <taxon>Metazoa</taxon>
        <taxon>Ecdysozoa</taxon>
        <taxon>Nematoda</taxon>
        <taxon>Chromadorea</taxon>
        <taxon>Rhabditida</taxon>
        <taxon>Spirurina</taxon>
        <taxon>Spiruromorpha</taxon>
        <taxon>Filarioidea</taxon>
        <taxon>Onchocercidae</taxon>
        <taxon>Brugia</taxon>
    </lineage>
</organism>
<evidence type="ECO:0000313" key="1">
    <source>
        <dbReference type="EMBL" id="CDQ07500.1"/>
    </source>
</evidence>
<reference evidence="1" key="2">
    <citation type="submission" date="2012-12" db="EMBL/GenBank/DDBJ databases">
        <authorList>
            <consortium name="WormBase Consortium"/>
            <person name="Ghedin E."/>
            <person name="Paulini M."/>
        </authorList>
    </citation>
    <scope>NUCLEOTIDE SEQUENCE</scope>
    <source>
        <strain evidence="1">FR3</strain>
    </source>
</reference>
<feature type="non-terminal residue" evidence="1">
    <location>
        <position position="1"/>
    </location>
</feature>